<dbReference type="CDD" id="cd16432">
    <property type="entry name" value="CheB_Rec"/>
    <property type="match status" value="1"/>
</dbReference>
<evidence type="ECO:0000259" key="8">
    <source>
        <dbReference type="PROSITE" id="PS50110"/>
    </source>
</evidence>
<dbReference type="SMART" id="SM00448">
    <property type="entry name" value="REC"/>
    <property type="match status" value="1"/>
</dbReference>
<feature type="domain" description="Response regulatory" evidence="8">
    <location>
        <begin position="7"/>
        <end position="125"/>
    </location>
</feature>
<reference evidence="10 11" key="1">
    <citation type="submission" date="2019-02" db="EMBL/GenBank/DDBJ databases">
        <title>Deep-cultivation of Planctomycetes and their phenomic and genomic characterization uncovers novel biology.</title>
        <authorList>
            <person name="Wiegand S."/>
            <person name="Jogler M."/>
            <person name="Boedeker C."/>
            <person name="Pinto D."/>
            <person name="Vollmers J."/>
            <person name="Rivas-Marin E."/>
            <person name="Kohn T."/>
            <person name="Peeters S.H."/>
            <person name="Heuer A."/>
            <person name="Rast P."/>
            <person name="Oberbeckmann S."/>
            <person name="Bunk B."/>
            <person name="Jeske O."/>
            <person name="Meyerdierks A."/>
            <person name="Storesund J.E."/>
            <person name="Kallscheuer N."/>
            <person name="Luecker S."/>
            <person name="Lage O.M."/>
            <person name="Pohl T."/>
            <person name="Merkel B.J."/>
            <person name="Hornburger P."/>
            <person name="Mueller R.-W."/>
            <person name="Bruemmer F."/>
            <person name="Labrenz M."/>
            <person name="Spormann A.M."/>
            <person name="Op Den Camp H."/>
            <person name="Overmann J."/>
            <person name="Amann R."/>
            <person name="Jetten M.S.M."/>
            <person name="Mascher T."/>
            <person name="Medema M.H."/>
            <person name="Devos D.P."/>
            <person name="Kaster A.-K."/>
            <person name="Ovreas L."/>
            <person name="Rohde M."/>
            <person name="Galperin M.Y."/>
            <person name="Jogler C."/>
        </authorList>
    </citation>
    <scope>NUCLEOTIDE SEQUENCE [LARGE SCALE GENOMIC DNA]</scope>
    <source>
        <strain evidence="10 11">CA54</strain>
    </source>
</reference>
<feature type="active site" evidence="5 6">
    <location>
        <position position="171"/>
    </location>
</feature>
<dbReference type="AlphaFoldDB" id="A0A5C6AVT9"/>
<feature type="active site" evidence="5 6">
    <location>
        <position position="295"/>
    </location>
</feature>
<dbReference type="Pfam" id="PF01339">
    <property type="entry name" value="CheB_methylest"/>
    <property type="match status" value="1"/>
</dbReference>
<evidence type="ECO:0000313" key="11">
    <source>
        <dbReference type="Proteomes" id="UP000320735"/>
    </source>
</evidence>
<dbReference type="Gene3D" id="3.40.50.180">
    <property type="entry name" value="Methylesterase CheB, C-terminal domain"/>
    <property type="match status" value="1"/>
</dbReference>
<dbReference type="InterPro" id="IPR000673">
    <property type="entry name" value="Sig_transdc_resp-reg_Me-estase"/>
</dbReference>
<sequence>MGKKRLRVVVVDDSTLSRVLIRDALREIDTVSIVGSAENGILALKKIGELDPDVVTLDVEMPGMDGIQVLREMKIRGDRARTIMVSRHTAAGAQVTTDALMEGAFDFILKPSGGNVEANKRELTDALDGILEAVYESYYGSIDVASVEDSAQQDEFVGETSRCELVLIGTSTGGPDALRRLLPSLPAGFRAPILVVQHMPPNYTASLANRLDELCPLNVVEAQDDTPILPGSILIAPGGRHMGIAGSKGGLVTRLSNDPPEHSCRPAVDYLFRSAFQTVPQKKMLGVILTGMGNDGTEGCALLKDCGARILAQDARECVVYGMPKSVIKNGLADRIIPLNQMAAAICREAK</sequence>
<dbReference type="NCBIfam" id="NF001965">
    <property type="entry name" value="PRK00742.1"/>
    <property type="match status" value="1"/>
</dbReference>
<dbReference type="CDD" id="cd17541">
    <property type="entry name" value="REC_CheB-like"/>
    <property type="match status" value="1"/>
</dbReference>
<feature type="modified residue" description="4-aspartylphosphate" evidence="5 7">
    <location>
        <position position="58"/>
    </location>
</feature>
<comment type="catalytic activity">
    <reaction evidence="4 5">
        <text>[protein]-L-glutamate 5-O-methyl ester + H2O = L-glutamyl-[protein] + methanol + H(+)</text>
        <dbReference type="Rhea" id="RHEA:23236"/>
        <dbReference type="Rhea" id="RHEA-COMP:10208"/>
        <dbReference type="Rhea" id="RHEA-COMP:10311"/>
        <dbReference type="ChEBI" id="CHEBI:15377"/>
        <dbReference type="ChEBI" id="CHEBI:15378"/>
        <dbReference type="ChEBI" id="CHEBI:17790"/>
        <dbReference type="ChEBI" id="CHEBI:29973"/>
        <dbReference type="ChEBI" id="CHEBI:82795"/>
        <dbReference type="EC" id="3.1.1.61"/>
    </reaction>
</comment>
<proteinExistence type="inferred from homology"/>
<comment type="catalytic activity">
    <reaction evidence="5">
        <text>L-glutaminyl-[protein] + H2O = L-glutamyl-[protein] + NH4(+)</text>
        <dbReference type="Rhea" id="RHEA:16441"/>
        <dbReference type="Rhea" id="RHEA-COMP:10207"/>
        <dbReference type="Rhea" id="RHEA-COMP:10208"/>
        <dbReference type="ChEBI" id="CHEBI:15377"/>
        <dbReference type="ChEBI" id="CHEBI:28938"/>
        <dbReference type="ChEBI" id="CHEBI:29973"/>
        <dbReference type="ChEBI" id="CHEBI:30011"/>
        <dbReference type="EC" id="3.5.1.44"/>
    </reaction>
</comment>
<gene>
    <name evidence="10" type="primary">cheB_2</name>
    <name evidence="5" type="synonym">cheB</name>
    <name evidence="10" type="ORF">CA54_60270</name>
</gene>
<protein>
    <recommendedName>
        <fullName evidence="5">Protein-glutamate methylesterase/protein-glutamine glutaminase</fullName>
        <ecNumber evidence="5">3.1.1.61</ecNumber>
        <ecNumber evidence="5">3.5.1.44</ecNumber>
    </recommendedName>
</protein>
<keyword evidence="11" id="KW-1185">Reference proteome</keyword>
<dbReference type="InterPro" id="IPR001789">
    <property type="entry name" value="Sig_transdc_resp-reg_receiver"/>
</dbReference>
<evidence type="ECO:0000256" key="6">
    <source>
        <dbReference type="PROSITE-ProRule" id="PRU00050"/>
    </source>
</evidence>
<keyword evidence="1 5" id="KW-0963">Cytoplasm</keyword>
<dbReference type="PANTHER" id="PTHR42872">
    <property type="entry name" value="PROTEIN-GLUTAMATE METHYLESTERASE/PROTEIN-GLUTAMINE GLUTAMINASE"/>
    <property type="match status" value="1"/>
</dbReference>
<dbReference type="Pfam" id="PF00072">
    <property type="entry name" value="Response_reg"/>
    <property type="match status" value="1"/>
</dbReference>
<evidence type="ECO:0000256" key="1">
    <source>
        <dbReference type="ARBA" id="ARBA00022490"/>
    </source>
</evidence>
<dbReference type="PROSITE" id="PS50122">
    <property type="entry name" value="CHEB"/>
    <property type="match status" value="1"/>
</dbReference>
<dbReference type="EC" id="3.1.1.61" evidence="5"/>
<dbReference type="SUPFAM" id="SSF52738">
    <property type="entry name" value="Methylesterase CheB, C-terminal domain"/>
    <property type="match status" value="1"/>
</dbReference>
<keyword evidence="5 7" id="KW-0597">Phosphoprotein</keyword>
<dbReference type="Gene3D" id="3.40.50.2300">
    <property type="match status" value="1"/>
</dbReference>
<evidence type="ECO:0000256" key="5">
    <source>
        <dbReference type="HAMAP-Rule" id="MF_00099"/>
    </source>
</evidence>
<evidence type="ECO:0000313" key="10">
    <source>
        <dbReference type="EMBL" id="TWU04145.1"/>
    </source>
</evidence>
<dbReference type="EC" id="3.5.1.44" evidence="5"/>
<comment type="similarity">
    <text evidence="5">Belongs to the CheB family.</text>
</comment>
<dbReference type="PIRSF" id="PIRSF000876">
    <property type="entry name" value="RR_chemtxs_CheB"/>
    <property type="match status" value="1"/>
</dbReference>
<dbReference type="PROSITE" id="PS50110">
    <property type="entry name" value="RESPONSE_REGULATORY"/>
    <property type="match status" value="1"/>
</dbReference>
<dbReference type="GO" id="GO:0006935">
    <property type="term" value="P:chemotaxis"/>
    <property type="evidence" value="ECO:0007669"/>
    <property type="project" value="UniProtKB-UniRule"/>
</dbReference>
<dbReference type="SUPFAM" id="SSF52172">
    <property type="entry name" value="CheY-like"/>
    <property type="match status" value="1"/>
</dbReference>
<dbReference type="GO" id="GO:0050568">
    <property type="term" value="F:protein-glutamine glutaminase activity"/>
    <property type="evidence" value="ECO:0007669"/>
    <property type="project" value="UniProtKB-UniRule"/>
</dbReference>
<dbReference type="HAMAP" id="MF_00099">
    <property type="entry name" value="CheB_chemtxs"/>
    <property type="match status" value="1"/>
</dbReference>
<comment type="subcellular location">
    <subcellularLocation>
        <location evidence="5">Cytoplasm</location>
    </subcellularLocation>
</comment>
<dbReference type="InterPro" id="IPR035909">
    <property type="entry name" value="CheB_C"/>
</dbReference>
<dbReference type="InterPro" id="IPR008248">
    <property type="entry name" value="CheB-like"/>
</dbReference>
<dbReference type="GO" id="GO:0008984">
    <property type="term" value="F:protein-glutamate methylesterase activity"/>
    <property type="evidence" value="ECO:0007669"/>
    <property type="project" value="UniProtKB-UniRule"/>
</dbReference>
<comment type="domain">
    <text evidence="5">Contains a C-terminal catalytic domain, and an N-terminal region which modulates catalytic activity.</text>
</comment>
<dbReference type="GO" id="GO:0005737">
    <property type="term" value="C:cytoplasm"/>
    <property type="evidence" value="ECO:0007669"/>
    <property type="project" value="UniProtKB-SubCell"/>
</dbReference>
<keyword evidence="3 5" id="KW-0378">Hydrolase</keyword>
<evidence type="ECO:0000256" key="4">
    <source>
        <dbReference type="ARBA" id="ARBA00048267"/>
    </source>
</evidence>
<organism evidence="10 11">
    <name type="scientific">Symmachiella macrocystis</name>
    <dbReference type="NCBI Taxonomy" id="2527985"/>
    <lineage>
        <taxon>Bacteria</taxon>
        <taxon>Pseudomonadati</taxon>
        <taxon>Planctomycetota</taxon>
        <taxon>Planctomycetia</taxon>
        <taxon>Planctomycetales</taxon>
        <taxon>Planctomycetaceae</taxon>
        <taxon>Symmachiella</taxon>
    </lineage>
</organism>
<comment type="caution">
    <text evidence="10">The sequence shown here is derived from an EMBL/GenBank/DDBJ whole genome shotgun (WGS) entry which is preliminary data.</text>
</comment>
<feature type="domain" description="CheB-type methylesterase" evidence="9">
    <location>
        <begin position="159"/>
        <end position="351"/>
    </location>
</feature>
<dbReference type="PANTHER" id="PTHR42872:SF6">
    <property type="entry name" value="PROTEIN-GLUTAMATE METHYLESTERASE_PROTEIN-GLUTAMINE GLUTAMINASE"/>
    <property type="match status" value="1"/>
</dbReference>
<name>A0A5C6AVT9_9PLAN</name>
<evidence type="ECO:0000256" key="7">
    <source>
        <dbReference type="PROSITE-ProRule" id="PRU00169"/>
    </source>
</evidence>
<dbReference type="InterPro" id="IPR011006">
    <property type="entry name" value="CheY-like_superfamily"/>
</dbReference>
<evidence type="ECO:0000256" key="2">
    <source>
        <dbReference type="ARBA" id="ARBA00022500"/>
    </source>
</evidence>
<comment type="PTM">
    <text evidence="5">Phosphorylated by CheA. Phosphorylation of the N-terminal regulatory domain activates the methylesterase activity.</text>
</comment>
<feature type="active site" evidence="5 6">
    <location>
        <position position="198"/>
    </location>
</feature>
<evidence type="ECO:0000259" key="9">
    <source>
        <dbReference type="PROSITE" id="PS50122"/>
    </source>
</evidence>
<dbReference type="EMBL" id="SJPP01000005">
    <property type="protein sequence ID" value="TWU04145.1"/>
    <property type="molecule type" value="Genomic_DNA"/>
</dbReference>
<accession>A0A5C6AVT9</accession>
<keyword evidence="2 5" id="KW-0145">Chemotaxis</keyword>
<comment type="function">
    <text evidence="5">Involved in chemotaxis. Part of a chemotaxis signal transduction system that modulates chemotaxis in response to various stimuli. Catalyzes the demethylation of specific methylglutamate residues introduced into the chemoreceptors (methyl-accepting chemotaxis proteins or MCP) by CheR. Also mediates the irreversible deamidation of specific glutamine residues to glutamic acid.</text>
</comment>
<dbReference type="Proteomes" id="UP000320735">
    <property type="component" value="Unassembled WGS sequence"/>
</dbReference>
<dbReference type="GO" id="GO:0000156">
    <property type="term" value="F:phosphorelay response regulator activity"/>
    <property type="evidence" value="ECO:0007669"/>
    <property type="project" value="InterPro"/>
</dbReference>
<evidence type="ECO:0000256" key="3">
    <source>
        <dbReference type="ARBA" id="ARBA00022801"/>
    </source>
</evidence>